<reference evidence="1 2" key="1">
    <citation type="submission" date="2016-11" db="EMBL/GenBank/DDBJ databases">
        <title>Whole genomes of Flavobacteriaceae.</title>
        <authorList>
            <person name="Stine C."/>
            <person name="Li C."/>
            <person name="Tadesse D."/>
        </authorList>
    </citation>
    <scope>NUCLEOTIDE SEQUENCE [LARGE SCALE GENOMIC DNA]</scope>
    <source>
        <strain evidence="1 2">DSM 24704</strain>
    </source>
</reference>
<dbReference type="Pfam" id="PF14107">
    <property type="entry name" value="DUF4280"/>
    <property type="match status" value="1"/>
</dbReference>
<sequence length="110" mass="12083">MEYIKDKAILDCDKGLFTTLLIVTSNNKIKNREGFFATDKDNIAGLNIPAFGTCAIKDKCKLDSDLSGKPLNWINPVLKIKILEHKPLSDNSKCICPLGGVISCNNSDQI</sequence>
<organism evidence="1 2">
    <name type="scientific">Flavobacterium araucananum</name>
    <dbReference type="NCBI Taxonomy" id="946678"/>
    <lineage>
        <taxon>Bacteria</taxon>
        <taxon>Pseudomonadati</taxon>
        <taxon>Bacteroidota</taxon>
        <taxon>Flavobacteriia</taxon>
        <taxon>Flavobacteriales</taxon>
        <taxon>Flavobacteriaceae</taxon>
        <taxon>Flavobacterium</taxon>
    </lineage>
</organism>
<dbReference type="InterPro" id="IPR025460">
    <property type="entry name" value="DUF4280"/>
</dbReference>
<keyword evidence="2" id="KW-1185">Reference proteome</keyword>
<dbReference type="OrthoDB" id="619618at2"/>
<proteinExistence type="predicted"/>
<comment type="caution">
    <text evidence="1">The sequence shown here is derived from an EMBL/GenBank/DDBJ whole genome shotgun (WGS) entry which is preliminary data.</text>
</comment>
<accession>A0A227PHH9</accession>
<evidence type="ECO:0000313" key="2">
    <source>
        <dbReference type="Proteomes" id="UP000214684"/>
    </source>
</evidence>
<name>A0A227PHH9_9FLAO</name>
<dbReference type="RefSeq" id="WP_089477642.1">
    <property type="nucleotide sequence ID" value="NZ_MUGS01000002.1"/>
</dbReference>
<dbReference type="EMBL" id="MUGS01000002">
    <property type="protein sequence ID" value="OXG09329.1"/>
    <property type="molecule type" value="Genomic_DNA"/>
</dbReference>
<dbReference type="AlphaFoldDB" id="A0A227PHH9"/>
<evidence type="ECO:0008006" key="3">
    <source>
        <dbReference type="Google" id="ProtNLM"/>
    </source>
</evidence>
<dbReference type="Proteomes" id="UP000214684">
    <property type="component" value="Unassembled WGS sequence"/>
</dbReference>
<evidence type="ECO:0000313" key="1">
    <source>
        <dbReference type="EMBL" id="OXG09329.1"/>
    </source>
</evidence>
<gene>
    <name evidence="1" type="ORF">B0A64_00765</name>
</gene>
<protein>
    <recommendedName>
        <fullName evidence="3">DUF4280 domain-containing protein</fullName>
    </recommendedName>
</protein>